<comment type="caution">
    <text evidence="2">The sequence shown here is derived from an EMBL/GenBank/DDBJ whole genome shotgun (WGS) entry which is preliminary data.</text>
</comment>
<dbReference type="EMBL" id="JAGMUV010000012">
    <property type="protein sequence ID" value="KAH7137866.1"/>
    <property type="molecule type" value="Genomic_DNA"/>
</dbReference>
<evidence type="ECO:0000256" key="1">
    <source>
        <dbReference type="SAM" id="MobiDB-lite"/>
    </source>
</evidence>
<evidence type="ECO:0000313" key="3">
    <source>
        <dbReference type="Proteomes" id="UP000738349"/>
    </source>
</evidence>
<proteinExistence type="predicted"/>
<sequence>MGRYRLNEKPNPVSKRPRRSNKGTTSSGDCTIPPQARYSKAILSELDLGSVLQHQVLHGSEVSLGTRFNPFDATLLNLGSKSQRLIFYYHQAYSMNIVALNFQEHCLSNAIADSALLHAILYIVATDCALLLRCVKYVLRKAGSTLLMI</sequence>
<feature type="region of interest" description="Disordered" evidence="1">
    <location>
        <begin position="1"/>
        <end position="33"/>
    </location>
</feature>
<accession>A0A9P9IZH7</accession>
<reference evidence="2" key="1">
    <citation type="journal article" date="2021" name="Nat. Commun.">
        <title>Genetic determinants of endophytism in the Arabidopsis root mycobiome.</title>
        <authorList>
            <person name="Mesny F."/>
            <person name="Miyauchi S."/>
            <person name="Thiergart T."/>
            <person name="Pickel B."/>
            <person name="Atanasova L."/>
            <person name="Karlsson M."/>
            <person name="Huettel B."/>
            <person name="Barry K.W."/>
            <person name="Haridas S."/>
            <person name="Chen C."/>
            <person name="Bauer D."/>
            <person name="Andreopoulos W."/>
            <person name="Pangilinan J."/>
            <person name="LaButti K."/>
            <person name="Riley R."/>
            <person name="Lipzen A."/>
            <person name="Clum A."/>
            <person name="Drula E."/>
            <person name="Henrissat B."/>
            <person name="Kohler A."/>
            <person name="Grigoriev I.V."/>
            <person name="Martin F.M."/>
            <person name="Hacquard S."/>
        </authorList>
    </citation>
    <scope>NUCLEOTIDE SEQUENCE</scope>
    <source>
        <strain evidence="2">MPI-CAGE-AT-0147</strain>
    </source>
</reference>
<dbReference type="Proteomes" id="UP000738349">
    <property type="component" value="Unassembled WGS sequence"/>
</dbReference>
<protein>
    <submittedName>
        <fullName evidence="2">Uncharacterized protein</fullName>
    </submittedName>
</protein>
<name>A0A9P9IZH7_9HYPO</name>
<gene>
    <name evidence="2" type="ORF">EDB81DRAFT_761860</name>
</gene>
<keyword evidence="3" id="KW-1185">Reference proteome</keyword>
<organism evidence="2 3">
    <name type="scientific">Dactylonectria macrodidyma</name>
    <dbReference type="NCBI Taxonomy" id="307937"/>
    <lineage>
        <taxon>Eukaryota</taxon>
        <taxon>Fungi</taxon>
        <taxon>Dikarya</taxon>
        <taxon>Ascomycota</taxon>
        <taxon>Pezizomycotina</taxon>
        <taxon>Sordariomycetes</taxon>
        <taxon>Hypocreomycetidae</taxon>
        <taxon>Hypocreales</taxon>
        <taxon>Nectriaceae</taxon>
        <taxon>Dactylonectria</taxon>
    </lineage>
</organism>
<dbReference type="AlphaFoldDB" id="A0A9P9IZH7"/>
<dbReference type="OrthoDB" id="4158087at2759"/>
<evidence type="ECO:0000313" key="2">
    <source>
        <dbReference type="EMBL" id="KAH7137866.1"/>
    </source>
</evidence>